<name>A0ABV0CTN6_9SPHN</name>
<comment type="caution">
    <text evidence="3">The sequence shown here is derived from an EMBL/GenBank/DDBJ whole genome shotgun (WGS) entry which is preliminary data.</text>
</comment>
<keyword evidence="4" id="KW-1185">Reference proteome</keyword>
<dbReference type="Proteomes" id="UP001484535">
    <property type="component" value="Unassembled WGS sequence"/>
</dbReference>
<proteinExistence type="predicted"/>
<evidence type="ECO:0000259" key="2">
    <source>
        <dbReference type="PROSITE" id="PS50110"/>
    </source>
</evidence>
<dbReference type="InterPro" id="IPR011006">
    <property type="entry name" value="CheY-like_superfamily"/>
</dbReference>
<dbReference type="EMBL" id="JBDLBR010000001">
    <property type="protein sequence ID" value="MEN7536247.1"/>
    <property type="molecule type" value="Genomic_DNA"/>
</dbReference>
<gene>
    <name evidence="3" type="ORF">ABDJ38_03575</name>
</gene>
<reference evidence="3 4" key="1">
    <citation type="submission" date="2024-05" db="EMBL/GenBank/DDBJ databases">
        <authorList>
            <person name="Park S."/>
        </authorList>
    </citation>
    <scope>NUCLEOTIDE SEQUENCE [LARGE SCALE GENOMIC DNA]</scope>
    <source>
        <strain evidence="3 4">DGU5</strain>
    </source>
</reference>
<sequence>MIIAMTNILIVEDEFLIAMEMEAVVCDLGYRCAGVADDMKSAMEIAEKELDVALVDVNLADGATGPDIGARLANEFKVEVVFVTANPAQLGDGISGTLGAVEKPVDLAMLKDVLAYVLAVRQGKDTEPPAEMVLFE</sequence>
<organism evidence="3 4">
    <name type="scientific">Aurantiacibacter flavus</name>
    <dbReference type="NCBI Taxonomy" id="3145232"/>
    <lineage>
        <taxon>Bacteria</taxon>
        <taxon>Pseudomonadati</taxon>
        <taxon>Pseudomonadota</taxon>
        <taxon>Alphaproteobacteria</taxon>
        <taxon>Sphingomonadales</taxon>
        <taxon>Erythrobacteraceae</taxon>
        <taxon>Aurantiacibacter</taxon>
    </lineage>
</organism>
<feature type="modified residue" description="4-aspartylphosphate" evidence="1">
    <location>
        <position position="56"/>
    </location>
</feature>
<dbReference type="NCBIfam" id="NF009972">
    <property type="entry name" value="PRK13435.1-3"/>
    <property type="match status" value="1"/>
</dbReference>
<dbReference type="SMART" id="SM00448">
    <property type="entry name" value="REC"/>
    <property type="match status" value="1"/>
</dbReference>
<dbReference type="RefSeq" id="WP_346783920.1">
    <property type="nucleotide sequence ID" value="NZ_JBDLBR010000001.1"/>
</dbReference>
<accession>A0ABV0CTN6</accession>
<dbReference type="InterPro" id="IPR001789">
    <property type="entry name" value="Sig_transdc_resp-reg_receiver"/>
</dbReference>
<evidence type="ECO:0000313" key="4">
    <source>
        <dbReference type="Proteomes" id="UP001484535"/>
    </source>
</evidence>
<dbReference type="Gene3D" id="3.40.50.2300">
    <property type="match status" value="1"/>
</dbReference>
<dbReference type="PROSITE" id="PS50110">
    <property type="entry name" value="RESPONSE_REGULATORY"/>
    <property type="match status" value="1"/>
</dbReference>
<protein>
    <submittedName>
        <fullName evidence="3">Response regulator</fullName>
    </submittedName>
</protein>
<feature type="domain" description="Response regulatory" evidence="2">
    <location>
        <begin position="7"/>
        <end position="118"/>
    </location>
</feature>
<dbReference type="SUPFAM" id="SSF52172">
    <property type="entry name" value="CheY-like"/>
    <property type="match status" value="1"/>
</dbReference>
<dbReference type="Pfam" id="PF00072">
    <property type="entry name" value="Response_reg"/>
    <property type="match status" value="1"/>
</dbReference>
<evidence type="ECO:0000256" key="1">
    <source>
        <dbReference type="PROSITE-ProRule" id="PRU00169"/>
    </source>
</evidence>
<keyword evidence="1" id="KW-0597">Phosphoprotein</keyword>
<evidence type="ECO:0000313" key="3">
    <source>
        <dbReference type="EMBL" id="MEN7536247.1"/>
    </source>
</evidence>